<dbReference type="PANTHER" id="PTHR33558">
    <property type="entry name" value="GLUTAREDOXIN-LIKE PROTEIN C5ORF63 HOMOLOG"/>
    <property type="match status" value="1"/>
</dbReference>
<dbReference type="Proteomes" id="UP000236544">
    <property type="component" value="Unassembled WGS sequence"/>
</dbReference>
<sequence>MLFIRRFHAATALGNYAHVNLTLFSKANCGLCDKAKSVLSQVLTEKPYADVKVKVVDIDEPQNKDWWTKYCLDVPVLHIENTKSPGSISKIFHKLDPNTVKDQVRGSQ</sequence>
<evidence type="ECO:0000313" key="2">
    <source>
        <dbReference type="EMBL" id="CUS23710.1"/>
    </source>
</evidence>
<dbReference type="PANTHER" id="PTHR33558:SF1">
    <property type="entry name" value="GLUTAREDOXIN-LIKE PROTEIN C5ORF63 HOMOLOG"/>
    <property type="match status" value="1"/>
</dbReference>
<evidence type="ECO:0000313" key="3">
    <source>
        <dbReference type="Proteomes" id="UP000236544"/>
    </source>
</evidence>
<dbReference type="Gene3D" id="3.40.30.10">
    <property type="entry name" value="Glutaredoxin"/>
    <property type="match status" value="1"/>
</dbReference>
<protein>
    <recommendedName>
        <fullName evidence="1">Glutaredoxin-like protein</fullName>
    </recommendedName>
</protein>
<organism evidence="2 3">
    <name type="scientific">Lachancea quebecensis</name>
    <dbReference type="NCBI Taxonomy" id="1654605"/>
    <lineage>
        <taxon>Eukaryota</taxon>
        <taxon>Fungi</taxon>
        <taxon>Dikarya</taxon>
        <taxon>Ascomycota</taxon>
        <taxon>Saccharomycotina</taxon>
        <taxon>Saccharomycetes</taxon>
        <taxon>Saccharomycetales</taxon>
        <taxon>Saccharomycetaceae</taxon>
        <taxon>Lachancea</taxon>
    </lineage>
</organism>
<dbReference type="AlphaFoldDB" id="A0A0N7MM00"/>
<dbReference type="InterPro" id="IPR008554">
    <property type="entry name" value="Glutaredoxin-like"/>
</dbReference>
<dbReference type="InterPro" id="IPR052565">
    <property type="entry name" value="Glutaredoxin-like_YDR286C"/>
</dbReference>
<dbReference type="SUPFAM" id="SSF52833">
    <property type="entry name" value="Thioredoxin-like"/>
    <property type="match status" value="1"/>
</dbReference>
<dbReference type="EMBL" id="LN890568">
    <property type="protein sequence ID" value="CUS23710.1"/>
    <property type="molecule type" value="Genomic_DNA"/>
</dbReference>
<keyword evidence="3" id="KW-1185">Reference proteome</keyword>
<accession>A0A0N7MM00</accession>
<keyword evidence="1" id="KW-0813">Transport</keyword>
<dbReference type="OrthoDB" id="429967at2759"/>
<keyword evidence="1" id="KW-0249">Electron transport</keyword>
<proteinExistence type="inferred from homology"/>
<dbReference type="InterPro" id="IPR036249">
    <property type="entry name" value="Thioredoxin-like_sf"/>
</dbReference>
<evidence type="ECO:0000256" key="1">
    <source>
        <dbReference type="RuleBase" id="RU363082"/>
    </source>
</evidence>
<gene>
    <name evidence="2" type="ORF">LAQU0_S11e02520g</name>
</gene>
<reference evidence="3" key="1">
    <citation type="submission" date="2015-10" db="EMBL/GenBank/DDBJ databases">
        <authorList>
            <person name="Devillers H."/>
        </authorList>
    </citation>
    <scope>NUCLEOTIDE SEQUENCE [LARGE SCALE GENOMIC DNA]</scope>
</reference>
<name>A0A0N7MM00_9SACH</name>
<comment type="similarity">
    <text evidence="1">Belongs to the glutaredoxin family.</text>
</comment>
<dbReference type="Pfam" id="PF05768">
    <property type="entry name" value="Glrx-like"/>
    <property type="match status" value="1"/>
</dbReference>